<dbReference type="InterPro" id="IPR014166">
    <property type="entry name" value="Tol-Pal_acyl-CoA_thioesterase"/>
</dbReference>
<reference evidence="3 4" key="1">
    <citation type="journal article" date="2014" name="Int. J. Syst. Evol. Microbiol.">
        <title>Solimonas terrae sp. nov., isolated from soil.</title>
        <authorList>
            <person name="Kim S.J."/>
            <person name="Moon J.Y."/>
            <person name="Weon H.Y."/>
            <person name="Ahn J.H."/>
            <person name="Chen W.M."/>
            <person name="Kwon S.W."/>
        </authorList>
    </citation>
    <scope>NUCLEOTIDE SEQUENCE [LARGE SCALE GENOMIC DNA]</scope>
    <source>
        <strain evidence="3 4">KIS83-12</strain>
    </source>
</reference>
<dbReference type="InterPro" id="IPR006684">
    <property type="entry name" value="YbgC/YbaW"/>
</dbReference>
<dbReference type="Pfam" id="PF13279">
    <property type="entry name" value="4HBT_2"/>
    <property type="match status" value="1"/>
</dbReference>
<dbReference type="PIRSF" id="PIRSF003230">
    <property type="entry name" value="YbgC"/>
    <property type="match status" value="1"/>
</dbReference>
<evidence type="ECO:0000313" key="3">
    <source>
        <dbReference type="EMBL" id="NGY04230.1"/>
    </source>
</evidence>
<dbReference type="PANTHER" id="PTHR31793">
    <property type="entry name" value="4-HYDROXYBENZOYL-COA THIOESTERASE FAMILY MEMBER"/>
    <property type="match status" value="1"/>
</dbReference>
<comment type="caution">
    <text evidence="3">The sequence shown here is derived from an EMBL/GenBank/DDBJ whole genome shotgun (WGS) entry which is preliminary data.</text>
</comment>
<accession>A0A6M2BPJ5</accession>
<comment type="similarity">
    <text evidence="1">Belongs to the 4-hydroxybenzoyl-CoA thioesterase family.</text>
</comment>
<dbReference type="InterPro" id="IPR050563">
    <property type="entry name" value="4-hydroxybenzoyl-CoA_TE"/>
</dbReference>
<evidence type="ECO:0000313" key="4">
    <source>
        <dbReference type="Proteomes" id="UP000472676"/>
    </source>
</evidence>
<dbReference type="AlphaFoldDB" id="A0A6M2BPJ5"/>
<dbReference type="Proteomes" id="UP000472676">
    <property type="component" value="Unassembled WGS sequence"/>
</dbReference>
<evidence type="ECO:0000256" key="1">
    <source>
        <dbReference type="ARBA" id="ARBA00005953"/>
    </source>
</evidence>
<dbReference type="EMBL" id="JAAMOW010000002">
    <property type="protein sequence ID" value="NGY04230.1"/>
    <property type="molecule type" value="Genomic_DNA"/>
</dbReference>
<protein>
    <submittedName>
        <fullName evidence="3">Tol-pal system-associated acyl-CoA thioesterase</fullName>
    </submittedName>
</protein>
<organism evidence="3 4">
    <name type="scientific">Solimonas terrae</name>
    <dbReference type="NCBI Taxonomy" id="1396819"/>
    <lineage>
        <taxon>Bacteria</taxon>
        <taxon>Pseudomonadati</taxon>
        <taxon>Pseudomonadota</taxon>
        <taxon>Gammaproteobacteria</taxon>
        <taxon>Nevskiales</taxon>
        <taxon>Nevskiaceae</taxon>
        <taxon>Solimonas</taxon>
    </lineage>
</organism>
<gene>
    <name evidence="3" type="primary">ybgC</name>
    <name evidence="3" type="ORF">G7Y85_05595</name>
</gene>
<dbReference type="InterPro" id="IPR008272">
    <property type="entry name" value="HB-CoA_thioesterase_AS"/>
</dbReference>
<dbReference type="NCBIfam" id="TIGR02799">
    <property type="entry name" value="thio_ybgC"/>
    <property type="match status" value="1"/>
</dbReference>
<dbReference type="FunFam" id="3.10.129.10:FF:000004">
    <property type="entry name" value="Tol-pal system-associated acyl-CoA thioesterase"/>
    <property type="match status" value="1"/>
</dbReference>
<dbReference type="Gene3D" id="3.10.129.10">
    <property type="entry name" value="Hotdog Thioesterase"/>
    <property type="match status" value="1"/>
</dbReference>
<dbReference type="PANTHER" id="PTHR31793:SF37">
    <property type="entry name" value="ACYL-COA THIOESTER HYDROLASE YBGC"/>
    <property type="match status" value="1"/>
</dbReference>
<dbReference type="InterPro" id="IPR029069">
    <property type="entry name" value="HotDog_dom_sf"/>
</dbReference>
<name>A0A6M2BPJ5_9GAMM</name>
<dbReference type="NCBIfam" id="TIGR00051">
    <property type="entry name" value="YbgC/FadM family acyl-CoA thioesterase"/>
    <property type="match status" value="1"/>
</dbReference>
<proteinExistence type="inferred from homology"/>
<evidence type="ECO:0000256" key="2">
    <source>
        <dbReference type="ARBA" id="ARBA00022801"/>
    </source>
</evidence>
<dbReference type="PROSITE" id="PS01328">
    <property type="entry name" value="4HBCOA_THIOESTERASE"/>
    <property type="match status" value="1"/>
</dbReference>
<dbReference type="CDD" id="cd00586">
    <property type="entry name" value="4HBT"/>
    <property type="match status" value="1"/>
</dbReference>
<dbReference type="GO" id="GO:0047617">
    <property type="term" value="F:fatty acyl-CoA hydrolase activity"/>
    <property type="evidence" value="ECO:0007669"/>
    <property type="project" value="TreeGrafter"/>
</dbReference>
<sequence length="142" mass="15957">MSVSVFPLRIYYEDTDVSGVVYHANYLRYFERARTEWLRALGLGQDQLMRELGVAFTVAGLEIDYRLPARLDDLLEVHTEVPVIKRASMVFEQRLLRSGGGGPSLAQARVRVACVDSDRFRPMALPEALRSAVQGGMQAKNI</sequence>
<keyword evidence="4" id="KW-1185">Reference proteome</keyword>
<dbReference type="RefSeq" id="WP_166253050.1">
    <property type="nucleotide sequence ID" value="NZ_JAAMOW010000002.1"/>
</dbReference>
<dbReference type="SUPFAM" id="SSF54637">
    <property type="entry name" value="Thioesterase/thiol ester dehydrase-isomerase"/>
    <property type="match status" value="1"/>
</dbReference>
<keyword evidence="2" id="KW-0378">Hydrolase</keyword>